<protein>
    <submittedName>
        <fullName evidence="3">Unannotated protein</fullName>
    </submittedName>
</protein>
<feature type="domain" description="PAS fold-4" evidence="2">
    <location>
        <begin position="22"/>
        <end position="135"/>
    </location>
</feature>
<dbReference type="InterPro" id="IPR035965">
    <property type="entry name" value="PAS-like_dom_sf"/>
</dbReference>
<evidence type="ECO:0000256" key="1">
    <source>
        <dbReference type="SAM" id="MobiDB-lite"/>
    </source>
</evidence>
<organism evidence="3">
    <name type="scientific">freshwater metagenome</name>
    <dbReference type="NCBI Taxonomy" id="449393"/>
    <lineage>
        <taxon>unclassified sequences</taxon>
        <taxon>metagenomes</taxon>
        <taxon>ecological metagenomes</taxon>
    </lineage>
</organism>
<reference evidence="3" key="1">
    <citation type="submission" date="2020-05" db="EMBL/GenBank/DDBJ databases">
        <authorList>
            <person name="Chiriac C."/>
            <person name="Salcher M."/>
            <person name="Ghai R."/>
            <person name="Kavagutti S V."/>
        </authorList>
    </citation>
    <scope>NUCLEOTIDE SEQUENCE</scope>
</reference>
<accession>A0A6J7G187</accession>
<dbReference type="InterPro" id="IPR013656">
    <property type="entry name" value="PAS_4"/>
</dbReference>
<sequence>MPEDAPVPPAAPEAARALAAALDAVPDHVVVLSTEGRILHANEAWRRFARENGGDRPWTGVDYLAAGRAAGTDGGPADPMDGAIRDVLAGRRDRFEHEYDCHAPDRLRWYRLTVTRVDVPGIGAVVAHTDVSDLRATTAVLGRRAVRDEPTGVLRADVLETHARQMVAEGRGVTVVRVRLPEAIGPGPDDVPVRAAAMLVELFPAPAVVGRSDDGLVVVRGGASDDELLEALGTTYGAFGRAFPDLRVTITGERLSRGRDVTLAGRPATSPGSDPRDAPGRVAGATPTGGPFMQRVDG</sequence>
<evidence type="ECO:0000259" key="2">
    <source>
        <dbReference type="Pfam" id="PF08448"/>
    </source>
</evidence>
<gene>
    <name evidence="3" type="ORF">UFOPK3564_00468</name>
</gene>
<proteinExistence type="predicted"/>
<feature type="region of interest" description="Disordered" evidence="1">
    <location>
        <begin position="258"/>
        <end position="298"/>
    </location>
</feature>
<dbReference type="Pfam" id="PF08448">
    <property type="entry name" value="PAS_4"/>
    <property type="match status" value="1"/>
</dbReference>
<dbReference type="AlphaFoldDB" id="A0A6J7G187"/>
<dbReference type="EMBL" id="CAFBMK010000015">
    <property type="protein sequence ID" value="CAB4899095.1"/>
    <property type="molecule type" value="Genomic_DNA"/>
</dbReference>
<evidence type="ECO:0000313" key="3">
    <source>
        <dbReference type="EMBL" id="CAB4899095.1"/>
    </source>
</evidence>
<name>A0A6J7G187_9ZZZZ</name>
<dbReference type="SUPFAM" id="SSF55785">
    <property type="entry name" value="PYP-like sensor domain (PAS domain)"/>
    <property type="match status" value="1"/>
</dbReference>
<dbReference type="Gene3D" id="3.30.450.20">
    <property type="entry name" value="PAS domain"/>
    <property type="match status" value="1"/>
</dbReference>